<evidence type="ECO:0000313" key="2">
    <source>
        <dbReference type="Proteomes" id="UP000834106"/>
    </source>
</evidence>
<keyword evidence="2" id="KW-1185">Reference proteome</keyword>
<sequence>MPVIRLQCGLLGLYGLEKSFLVRAEGPLRQKAYVEALNLDSIFTPHLESRARPTVGNDRDALLSCIISPPRPCSCFLAQLHGYLKVFSHFNRLIFRNRTSSSCTEQATFKIPTTEPLQVSFTSALRTGGSRCRCYGCFIQILSSDKLFQWSKQRSSSGQ</sequence>
<dbReference type="EMBL" id="OU503058">
    <property type="protein sequence ID" value="CAI9787745.1"/>
    <property type="molecule type" value="Genomic_DNA"/>
</dbReference>
<gene>
    <name evidence="1" type="ORF">FPE_LOCUS35175</name>
</gene>
<evidence type="ECO:0000313" key="1">
    <source>
        <dbReference type="EMBL" id="CAI9787745.1"/>
    </source>
</evidence>
<reference evidence="1" key="1">
    <citation type="submission" date="2023-05" db="EMBL/GenBank/DDBJ databases">
        <authorList>
            <person name="Huff M."/>
        </authorList>
    </citation>
    <scope>NUCLEOTIDE SEQUENCE</scope>
</reference>
<dbReference type="AlphaFoldDB" id="A0AAD2AGU4"/>
<accession>A0AAD2AGU4</accession>
<name>A0AAD2AGU4_9LAMI</name>
<organism evidence="1 2">
    <name type="scientific">Fraxinus pennsylvanica</name>
    <dbReference type="NCBI Taxonomy" id="56036"/>
    <lineage>
        <taxon>Eukaryota</taxon>
        <taxon>Viridiplantae</taxon>
        <taxon>Streptophyta</taxon>
        <taxon>Embryophyta</taxon>
        <taxon>Tracheophyta</taxon>
        <taxon>Spermatophyta</taxon>
        <taxon>Magnoliopsida</taxon>
        <taxon>eudicotyledons</taxon>
        <taxon>Gunneridae</taxon>
        <taxon>Pentapetalae</taxon>
        <taxon>asterids</taxon>
        <taxon>lamiids</taxon>
        <taxon>Lamiales</taxon>
        <taxon>Oleaceae</taxon>
        <taxon>Oleeae</taxon>
        <taxon>Fraxinus</taxon>
    </lineage>
</organism>
<dbReference type="Proteomes" id="UP000834106">
    <property type="component" value="Chromosome 23"/>
</dbReference>
<proteinExistence type="predicted"/>
<protein>
    <submittedName>
        <fullName evidence="1">Uncharacterized protein</fullName>
    </submittedName>
</protein>